<dbReference type="EMBL" id="VMTR01000016">
    <property type="protein sequence ID" value="TVT95816.1"/>
    <property type="molecule type" value="Genomic_DNA"/>
</dbReference>
<dbReference type="Gene3D" id="3.40.91.30">
    <property type="match status" value="1"/>
</dbReference>
<organism evidence="1 2">
    <name type="scientific">Haloferax volcanii</name>
    <name type="common">Halobacterium volcanii</name>
    <dbReference type="NCBI Taxonomy" id="2246"/>
    <lineage>
        <taxon>Archaea</taxon>
        <taxon>Methanobacteriati</taxon>
        <taxon>Methanobacteriota</taxon>
        <taxon>Stenosarchaea group</taxon>
        <taxon>Halobacteria</taxon>
        <taxon>Halobacteriales</taxon>
        <taxon>Haloferacaceae</taxon>
        <taxon>Haloferax</taxon>
    </lineage>
</organism>
<protein>
    <submittedName>
        <fullName evidence="1">Uncharacterized protein</fullName>
    </submittedName>
</protein>
<evidence type="ECO:0000313" key="1">
    <source>
        <dbReference type="EMBL" id="TVT95816.1"/>
    </source>
</evidence>
<name>A0A558GDL0_HALVO</name>
<sequence length="445" mass="51834">MVGTMTDPSELFEAFLQSDRAQSRYRERNEERDQVRNERLLPLLNQFLDGEITLEEFKPRNDGLNKQHPYWGFDGFNGQMHFNQMWNATPDQEDLAAHLREILPKPESRAEAAERINAHADLAQTYRDNSIDAEPRYKPAMFFLSYFWHLQAPTEYPVFYVTSERYLENHDRFVQDGEYGEDYVEFIEALDALIDLATETTDADWEYRDVSNAIYWDRELRPEWEADEEEDIDPTGSSQEEDVLASFLPPVVSDLSAVAERDSETEAEYEEQDRDLAVVFEQKLHHSFRILGFDVEELGQGSGRQPDGIATAVRNDYAIIYDAKVRGDGYSIATDDRAIREYIETHARQLRDQGVRRIYFAIVSSTFTNPDQGTLRELRETTAVESIVFLSAELLEELMVLRLREPYLNLDDIRAVFGTRDGIFRREELNNVLPDWRDVTVDEFL</sequence>
<dbReference type="GO" id="GO:0009307">
    <property type="term" value="P:DNA restriction-modification system"/>
    <property type="evidence" value="ECO:0007669"/>
    <property type="project" value="InterPro"/>
</dbReference>
<dbReference type="AlphaFoldDB" id="A0A558GDL0"/>
<gene>
    <name evidence="1" type="ORF">FQA18_04280</name>
</gene>
<dbReference type="GO" id="GO:0009036">
    <property type="term" value="F:type II site-specific deoxyribonuclease activity"/>
    <property type="evidence" value="ECO:0007669"/>
    <property type="project" value="InterPro"/>
</dbReference>
<evidence type="ECO:0000313" key="2">
    <source>
        <dbReference type="Proteomes" id="UP000320212"/>
    </source>
</evidence>
<reference evidence="1 2" key="1">
    <citation type="submission" date="2019-07" db="EMBL/GenBank/DDBJ databases">
        <title>Draft genome sequence of Haloferax volcanii SS0101, isolated from salt farm in Samut Sakhon, Thailand.</title>
        <authorList>
            <person name="Wanthongcharoen S."/>
            <person name="Yamprayoonswat W."/>
            <person name="Ruangsuj P."/>
            <person name="Thongpramul N."/>
            <person name="Jumpathong W."/>
            <person name="Sittihan S."/>
            <person name="Kanjanavas P."/>
            <person name="Yasawong M."/>
        </authorList>
    </citation>
    <scope>NUCLEOTIDE SEQUENCE [LARGE SCALE GENOMIC DNA]</scope>
    <source>
        <strain evidence="1 2">SS0101</strain>
    </source>
</reference>
<accession>A0A558GDL0</accession>
<proteinExistence type="predicted"/>
<comment type="caution">
    <text evidence="1">The sequence shown here is derived from an EMBL/GenBank/DDBJ whole genome shotgun (WGS) entry which is preliminary data.</text>
</comment>
<dbReference type="Proteomes" id="UP000320212">
    <property type="component" value="Unassembled WGS sequence"/>
</dbReference>